<feature type="domain" description="F420-non-reducing hydrogenase iron-sulfur subunit D" evidence="5">
    <location>
        <begin position="12"/>
        <end position="133"/>
    </location>
</feature>
<keyword evidence="4" id="KW-0411">Iron-sulfur</keyword>
<gene>
    <name evidence="6" type="ORF">ENV54_12040</name>
</gene>
<name>A0A7C4EWL1_9BACT</name>
<evidence type="ECO:0000259" key="5">
    <source>
        <dbReference type="Pfam" id="PF02662"/>
    </source>
</evidence>
<evidence type="ECO:0000256" key="2">
    <source>
        <dbReference type="ARBA" id="ARBA00023002"/>
    </source>
</evidence>
<organism evidence="6">
    <name type="scientific">Desulfomonile tiedjei</name>
    <dbReference type="NCBI Taxonomy" id="2358"/>
    <lineage>
        <taxon>Bacteria</taxon>
        <taxon>Pseudomonadati</taxon>
        <taxon>Thermodesulfobacteriota</taxon>
        <taxon>Desulfomonilia</taxon>
        <taxon>Desulfomonilales</taxon>
        <taxon>Desulfomonilaceae</taxon>
        <taxon>Desulfomonile</taxon>
    </lineage>
</organism>
<keyword evidence="3" id="KW-0408">Iron</keyword>
<reference evidence="6" key="1">
    <citation type="journal article" date="2020" name="mSystems">
        <title>Genome- and Community-Level Interaction Insights into Carbon Utilization and Element Cycling Functions of Hydrothermarchaeota in Hydrothermal Sediment.</title>
        <authorList>
            <person name="Zhou Z."/>
            <person name="Liu Y."/>
            <person name="Xu W."/>
            <person name="Pan J."/>
            <person name="Luo Z.H."/>
            <person name="Li M."/>
        </authorList>
    </citation>
    <scope>NUCLEOTIDE SEQUENCE [LARGE SCALE GENOMIC DNA]</scope>
    <source>
        <strain evidence="6">SpSt-769</strain>
    </source>
</reference>
<keyword evidence="2" id="KW-0560">Oxidoreductase</keyword>
<comment type="caution">
    <text evidence="6">The sequence shown here is derived from an EMBL/GenBank/DDBJ whole genome shotgun (WGS) entry which is preliminary data.</text>
</comment>
<dbReference type="AlphaFoldDB" id="A0A7C4EWL1"/>
<dbReference type="GO" id="GO:0046872">
    <property type="term" value="F:metal ion binding"/>
    <property type="evidence" value="ECO:0007669"/>
    <property type="project" value="UniProtKB-KW"/>
</dbReference>
<dbReference type="EMBL" id="DTGT01000393">
    <property type="protein sequence ID" value="HGH62014.1"/>
    <property type="molecule type" value="Genomic_DNA"/>
</dbReference>
<accession>A0A7C4EWL1</accession>
<evidence type="ECO:0000313" key="6">
    <source>
        <dbReference type="EMBL" id="HGH62014.1"/>
    </source>
</evidence>
<sequence length="144" mass="15911">MATAAEPAEAKILILATISCAYPGADTVGQAHLSYPTNTYVLRIPSPVMLPEEFYFRALEKGIGGIIVMSCGEECPYEGAYHRLAARVDRVMSRMKDEGYLSKRIKLTAICTVCTKAFLKEVNEMNDLLKRIGPPRKGEVQDQP</sequence>
<evidence type="ECO:0000256" key="1">
    <source>
        <dbReference type="ARBA" id="ARBA00022723"/>
    </source>
</evidence>
<keyword evidence="1" id="KW-0479">Metal-binding</keyword>
<dbReference type="InterPro" id="IPR003813">
    <property type="entry name" value="MvhD/FlpD"/>
</dbReference>
<dbReference type="GO" id="GO:0016491">
    <property type="term" value="F:oxidoreductase activity"/>
    <property type="evidence" value="ECO:0007669"/>
    <property type="project" value="UniProtKB-KW"/>
</dbReference>
<proteinExistence type="predicted"/>
<evidence type="ECO:0000256" key="3">
    <source>
        <dbReference type="ARBA" id="ARBA00023004"/>
    </source>
</evidence>
<dbReference type="Pfam" id="PF02662">
    <property type="entry name" value="FlpD"/>
    <property type="match status" value="1"/>
</dbReference>
<dbReference type="GO" id="GO:0051536">
    <property type="term" value="F:iron-sulfur cluster binding"/>
    <property type="evidence" value="ECO:0007669"/>
    <property type="project" value="UniProtKB-KW"/>
</dbReference>
<protein>
    <submittedName>
        <fullName evidence="6">Hydrogenase iron-sulfur subunit</fullName>
    </submittedName>
</protein>
<evidence type="ECO:0000256" key="4">
    <source>
        <dbReference type="ARBA" id="ARBA00023014"/>
    </source>
</evidence>